<name>A0A2P2N2R5_RHIMU</name>
<evidence type="ECO:0000313" key="1">
    <source>
        <dbReference type="EMBL" id="MBX36783.1"/>
    </source>
</evidence>
<sequence>MLGLRQPATIPLLIGVQVLISGS</sequence>
<reference evidence="1" key="1">
    <citation type="submission" date="2018-02" db="EMBL/GenBank/DDBJ databases">
        <title>Rhizophora mucronata_Transcriptome.</title>
        <authorList>
            <person name="Meera S.P."/>
            <person name="Sreeshan A."/>
            <person name="Augustine A."/>
        </authorList>
    </citation>
    <scope>NUCLEOTIDE SEQUENCE</scope>
    <source>
        <tissue evidence="1">Leaf</tissue>
    </source>
</reference>
<protein>
    <submittedName>
        <fullName evidence="1">F-box/kelch-repeat protein At1g55270-like</fullName>
    </submittedName>
</protein>
<proteinExistence type="predicted"/>
<organism evidence="1">
    <name type="scientific">Rhizophora mucronata</name>
    <name type="common">Asiatic mangrove</name>
    <dbReference type="NCBI Taxonomy" id="61149"/>
    <lineage>
        <taxon>Eukaryota</taxon>
        <taxon>Viridiplantae</taxon>
        <taxon>Streptophyta</taxon>
        <taxon>Embryophyta</taxon>
        <taxon>Tracheophyta</taxon>
        <taxon>Spermatophyta</taxon>
        <taxon>Magnoliopsida</taxon>
        <taxon>eudicotyledons</taxon>
        <taxon>Gunneridae</taxon>
        <taxon>Pentapetalae</taxon>
        <taxon>rosids</taxon>
        <taxon>fabids</taxon>
        <taxon>Malpighiales</taxon>
        <taxon>Rhizophoraceae</taxon>
        <taxon>Rhizophora</taxon>
    </lineage>
</organism>
<dbReference type="EMBL" id="GGEC01056299">
    <property type="protein sequence ID" value="MBX36783.1"/>
    <property type="molecule type" value="Transcribed_RNA"/>
</dbReference>
<dbReference type="AlphaFoldDB" id="A0A2P2N2R5"/>
<accession>A0A2P2N2R5</accession>